<evidence type="ECO:0000313" key="1">
    <source>
        <dbReference type="EMBL" id="CAG9801646.1"/>
    </source>
</evidence>
<reference evidence="1" key="2">
    <citation type="submission" date="2022-10" db="EMBL/GenBank/DDBJ databases">
        <authorList>
            <consortium name="ENA_rothamsted_submissions"/>
            <consortium name="culmorum"/>
            <person name="King R."/>
        </authorList>
    </citation>
    <scope>NUCLEOTIDE SEQUENCE</scope>
</reference>
<name>A0A9N9RRX5_9DIPT</name>
<proteinExistence type="predicted"/>
<reference evidence="1" key="1">
    <citation type="submission" date="2022-01" db="EMBL/GenBank/DDBJ databases">
        <authorList>
            <person name="King R."/>
        </authorList>
    </citation>
    <scope>NUCLEOTIDE SEQUENCE</scope>
</reference>
<organism evidence="1 2">
    <name type="scientific">Chironomus riparius</name>
    <dbReference type="NCBI Taxonomy" id="315576"/>
    <lineage>
        <taxon>Eukaryota</taxon>
        <taxon>Metazoa</taxon>
        <taxon>Ecdysozoa</taxon>
        <taxon>Arthropoda</taxon>
        <taxon>Hexapoda</taxon>
        <taxon>Insecta</taxon>
        <taxon>Pterygota</taxon>
        <taxon>Neoptera</taxon>
        <taxon>Endopterygota</taxon>
        <taxon>Diptera</taxon>
        <taxon>Nematocera</taxon>
        <taxon>Chironomoidea</taxon>
        <taxon>Chironomidae</taxon>
        <taxon>Chironominae</taxon>
        <taxon>Chironomus</taxon>
    </lineage>
</organism>
<evidence type="ECO:0000313" key="2">
    <source>
        <dbReference type="Proteomes" id="UP001153620"/>
    </source>
</evidence>
<dbReference type="EMBL" id="OU895878">
    <property type="protein sequence ID" value="CAG9801646.1"/>
    <property type="molecule type" value="Genomic_DNA"/>
</dbReference>
<gene>
    <name evidence="1" type="ORF">CHIRRI_LOCUS4568</name>
</gene>
<accession>A0A9N9RRX5</accession>
<keyword evidence="2" id="KW-1185">Reference proteome</keyword>
<dbReference type="Proteomes" id="UP001153620">
    <property type="component" value="Chromosome 2"/>
</dbReference>
<sequence length="52" mass="5970">MLLKKLDFSRIFHRGVQGVQYHVGCISACSNFCQYITFRFTSVLRSKTLVLG</sequence>
<protein>
    <submittedName>
        <fullName evidence="1">Uncharacterized protein</fullName>
    </submittedName>
</protein>
<dbReference type="AlphaFoldDB" id="A0A9N9RRX5"/>